<dbReference type="Pfam" id="PF00196">
    <property type="entry name" value="GerE"/>
    <property type="match status" value="1"/>
</dbReference>
<dbReference type="SMART" id="SM00421">
    <property type="entry name" value="HTH_LUXR"/>
    <property type="match status" value="1"/>
</dbReference>
<dbReference type="Proteomes" id="UP001184230">
    <property type="component" value="Unassembled WGS sequence"/>
</dbReference>
<feature type="modified residue" description="4-aspartylphosphate" evidence="3">
    <location>
        <position position="55"/>
    </location>
</feature>
<dbReference type="InterPro" id="IPR058245">
    <property type="entry name" value="NreC/VraR/RcsB-like_REC"/>
</dbReference>
<dbReference type="PROSITE" id="PS50110">
    <property type="entry name" value="RESPONSE_REGULATORY"/>
    <property type="match status" value="1"/>
</dbReference>
<evidence type="ECO:0000259" key="5">
    <source>
        <dbReference type="PROSITE" id="PS50110"/>
    </source>
</evidence>
<dbReference type="InterPro" id="IPR016032">
    <property type="entry name" value="Sig_transdc_resp-reg_C-effctor"/>
</dbReference>
<dbReference type="EMBL" id="JAVDRF010000001">
    <property type="protein sequence ID" value="MDR6534897.1"/>
    <property type="molecule type" value="Genomic_DNA"/>
</dbReference>
<organism evidence="6 7">
    <name type="scientific">Variovorax soli</name>
    <dbReference type="NCBI Taxonomy" id="376815"/>
    <lineage>
        <taxon>Bacteria</taxon>
        <taxon>Pseudomonadati</taxon>
        <taxon>Pseudomonadota</taxon>
        <taxon>Betaproteobacteria</taxon>
        <taxon>Burkholderiales</taxon>
        <taxon>Comamonadaceae</taxon>
        <taxon>Variovorax</taxon>
    </lineage>
</organism>
<dbReference type="SUPFAM" id="SSF52172">
    <property type="entry name" value="CheY-like"/>
    <property type="match status" value="1"/>
</dbReference>
<name>A0ABU1N8Z0_9BURK</name>
<dbReference type="GO" id="GO:0003677">
    <property type="term" value="F:DNA binding"/>
    <property type="evidence" value="ECO:0007669"/>
    <property type="project" value="UniProtKB-KW"/>
</dbReference>
<keyword evidence="7" id="KW-1185">Reference proteome</keyword>
<dbReference type="InterPro" id="IPR051015">
    <property type="entry name" value="EvgA-like"/>
</dbReference>
<accession>A0ABU1N8Z0</accession>
<dbReference type="InterPro" id="IPR011006">
    <property type="entry name" value="CheY-like_superfamily"/>
</dbReference>
<dbReference type="CDD" id="cd17535">
    <property type="entry name" value="REC_NarL-like"/>
    <property type="match status" value="1"/>
</dbReference>
<dbReference type="RefSeq" id="WP_309898458.1">
    <property type="nucleotide sequence ID" value="NZ_JAVDRF010000001.1"/>
</dbReference>
<proteinExistence type="predicted"/>
<comment type="caution">
    <text evidence="6">The sequence shown here is derived from an EMBL/GenBank/DDBJ whole genome shotgun (WGS) entry which is preliminary data.</text>
</comment>
<feature type="domain" description="Response regulatory" evidence="5">
    <location>
        <begin position="5"/>
        <end position="120"/>
    </location>
</feature>
<dbReference type="SMART" id="SM00448">
    <property type="entry name" value="REC"/>
    <property type="match status" value="1"/>
</dbReference>
<evidence type="ECO:0000256" key="2">
    <source>
        <dbReference type="ARBA" id="ARBA00023125"/>
    </source>
</evidence>
<keyword evidence="2 6" id="KW-0238">DNA-binding</keyword>
<dbReference type="InterPro" id="IPR000792">
    <property type="entry name" value="Tscrpt_reg_LuxR_C"/>
</dbReference>
<protein>
    <submittedName>
        <fullName evidence="6">DNA-binding NarL/FixJ family response regulator</fullName>
    </submittedName>
</protein>
<dbReference type="PANTHER" id="PTHR45566">
    <property type="entry name" value="HTH-TYPE TRANSCRIPTIONAL REGULATOR YHJB-RELATED"/>
    <property type="match status" value="1"/>
</dbReference>
<sequence length="204" mass="21525">MLPPRILLVDDHALFRSGLRMVLAAGIADLEVAEAASLEEALRTPMQEPALVLLDIQLHGLNGLEGIALVRRKWPQALVVILSSEVSPQKVRLAMERGAAAFVSKADPAAKILAVIDQLRQGLAIASGGAPAGEGGADSQPLLTPRQSEVLDLMCQGLSNKLIGRRLNLSENTVRGHVQAVLAALQVSSRSEAGFAARQRGLVA</sequence>
<dbReference type="PRINTS" id="PR00038">
    <property type="entry name" value="HTHLUXR"/>
</dbReference>
<keyword evidence="1 3" id="KW-0597">Phosphoprotein</keyword>
<evidence type="ECO:0000313" key="6">
    <source>
        <dbReference type="EMBL" id="MDR6534897.1"/>
    </source>
</evidence>
<dbReference type="SUPFAM" id="SSF46894">
    <property type="entry name" value="C-terminal effector domain of the bipartite response regulators"/>
    <property type="match status" value="1"/>
</dbReference>
<dbReference type="PROSITE" id="PS50043">
    <property type="entry name" value="HTH_LUXR_2"/>
    <property type="match status" value="1"/>
</dbReference>
<dbReference type="Pfam" id="PF00072">
    <property type="entry name" value="Response_reg"/>
    <property type="match status" value="1"/>
</dbReference>
<evidence type="ECO:0000313" key="7">
    <source>
        <dbReference type="Proteomes" id="UP001184230"/>
    </source>
</evidence>
<dbReference type="PANTHER" id="PTHR45566:SF2">
    <property type="entry name" value="NARL SUBFAMILY"/>
    <property type="match status" value="1"/>
</dbReference>
<feature type="domain" description="HTH luxR-type" evidence="4">
    <location>
        <begin position="136"/>
        <end position="201"/>
    </location>
</feature>
<gene>
    <name evidence="6" type="ORF">J2739_000657</name>
</gene>
<dbReference type="CDD" id="cd06170">
    <property type="entry name" value="LuxR_C_like"/>
    <property type="match status" value="1"/>
</dbReference>
<reference evidence="6 7" key="1">
    <citation type="submission" date="2023-07" db="EMBL/GenBank/DDBJ databases">
        <title>Sorghum-associated microbial communities from plants grown in Nebraska, USA.</title>
        <authorList>
            <person name="Schachtman D."/>
        </authorList>
    </citation>
    <scope>NUCLEOTIDE SEQUENCE [LARGE SCALE GENOMIC DNA]</scope>
    <source>
        <strain evidence="6 7">DS1781</strain>
    </source>
</reference>
<evidence type="ECO:0000256" key="3">
    <source>
        <dbReference type="PROSITE-ProRule" id="PRU00169"/>
    </source>
</evidence>
<evidence type="ECO:0000259" key="4">
    <source>
        <dbReference type="PROSITE" id="PS50043"/>
    </source>
</evidence>
<dbReference type="Gene3D" id="3.40.50.2300">
    <property type="match status" value="1"/>
</dbReference>
<evidence type="ECO:0000256" key="1">
    <source>
        <dbReference type="ARBA" id="ARBA00022553"/>
    </source>
</evidence>
<dbReference type="InterPro" id="IPR001789">
    <property type="entry name" value="Sig_transdc_resp-reg_receiver"/>
</dbReference>